<evidence type="ECO:0000256" key="1">
    <source>
        <dbReference type="ARBA" id="ARBA00004574"/>
    </source>
</evidence>
<feature type="region of interest" description="Disordered" evidence="4">
    <location>
        <begin position="250"/>
        <end position="274"/>
    </location>
</feature>
<dbReference type="Gene3D" id="2.40.50.1040">
    <property type="match status" value="1"/>
</dbReference>
<name>A0A875RW30_EENNA</name>
<dbReference type="EMBL" id="CP064815">
    <property type="protein sequence ID" value="QPG76007.1"/>
    <property type="molecule type" value="Genomic_DNA"/>
</dbReference>
<dbReference type="InterPro" id="IPR018856">
    <property type="entry name" value="Stn1_N"/>
</dbReference>
<evidence type="ECO:0000313" key="7">
    <source>
        <dbReference type="Proteomes" id="UP000662931"/>
    </source>
</evidence>
<evidence type="ECO:0000256" key="4">
    <source>
        <dbReference type="SAM" id="MobiDB-lite"/>
    </source>
</evidence>
<feature type="compositionally biased region" description="Acidic residues" evidence="4">
    <location>
        <begin position="250"/>
        <end position="260"/>
    </location>
</feature>
<accession>A0A875RW30</accession>
<gene>
    <name evidence="6" type="ORF">FOA43_003393</name>
</gene>
<dbReference type="OrthoDB" id="77828at2759"/>
<dbReference type="GeneID" id="62196793"/>
<dbReference type="GO" id="GO:0000781">
    <property type="term" value="C:chromosome, telomeric region"/>
    <property type="evidence" value="ECO:0007669"/>
    <property type="project" value="UniProtKB-SubCell"/>
</dbReference>
<dbReference type="Proteomes" id="UP000662931">
    <property type="component" value="Chromosome 4"/>
</dbReference>
<evidence type="ECO:0000256" key="2">
    <source>
        <dbReference type="ARBA" id="ARBA00022454"/>
    </source>
</evidence>
<feature type="domain" description="CST complex subunit Stn1 N-terminal" evidence="5">
    <location>
        <begin position="64"/>
        <end position="269"/>
    </location>
</feature>
<comment type="subcellular location">
    <subcellularLocation>
        <location evidence="1">Chromosome</location>
        <location evidence="1">Telomere</location>
    </subcellularLocation>
</comment>
<keyword evidence="3" id="KW-0779">Telomere</keyword>
<dbReference type="RefSeq" id="XP_038779572.1">
    <property type="nucleotide sequence ID" value="XM_038923644.1"/>
</dbReference>
<protein>
    <recommendedName>
        <fullName evidence="5">CST complex subunit Stn1 N-terminal domain-containing protein</fullName>
    </recommendedName>
</protein>
<organism evidence="6 7">
    <name type="scientific">Eeniella nana</name>
    <name type="common">Yeast</name>
    <name type="synonym">Brettanomyces nanus</name>
    <dbReference type="NCBI Taxonomy" id="13502"/>
    <lineage>
        <taxon>Eukaryota</taxon>
        <taxon>Fungi</taxon>
        <taxon>Dikarya</taxon>
        <taxon>Ascomycota</taxon>
        <taxon>Saccharomycotina</taxon>
        <taxon>Pichiomycetes</taxon>
        <taxon>Pichiales</taxon>
        <taxon>Pichiaceae</taxon>
        <taxon>Brettanomyces</taxon>
    </lineage>
</organism>
<dbReference type="Pfam" id="PF10451">
    <property type="entry name" value="Stn1"/>
    <property type="match status" value="1"/>
</dbReference>
<dbReference type="AlphaFoldDB" id="A0A875RW30"/>
<keyword evidence="2" id="KW-0158">Chromosome</keyword>
<sequence>MPGNGRASEERAIKRAEEKLKVNCHRDFAPGNNRIKFRQDGVNYYVPNIFHTANTLRYKESGGYMPIFIKDILKIKDTREIYHTDGYEAAAKGITLYGNHPLKNICIMGRIVSEKFRESEFMDKTGDMKQKITYFMEMTDSSTDETIQVKVDRMQYLLNHLRLDHNYDILLKVRGNAAFYYNFSNPGPSNLRSIELHADTVQVVGDKCDIRVELEWWDIVMTVRKGYLLKPWIFDEEDLVRVAREEAEVETQNETQEEQSQEEHSAVKKTKGSSADACKSTRTTLSEAITAAETESKPCLNEGSNKSRLLGIELEFLSFLIRNAGDRDACIPIRHIYQDKQLIYGFEQILSLTDSSDLQIIYDWLLAKFCNTRIIRMAESNEKIEIINFQRIFRYVKNLIGFLTNNQEKGIKRLLARAGTSQKSDDVYKMIEYGLSQEIRLTIDLKSLEIEICHRFNLKHIKVEYLNKLVDSLIRGNYIVKGGIGMRQFTCKTGFRIILRWVYDANGLVWSYISRLKSS</sequence>
<reference evidence="6" key="1">
    <citation type="submission" date="2020-10" db="EMBL/GenBank/DDBJ databases">
        <authorList>
            <person name="Roach M.J.R."/>
        </authorList>
    </citation>
    <scope>NUCLEOTIDE SEQUENCE</scope>
    <source>
        <strain evidence="6">CBS 1945</strain>
    </source>
</reference>
<proteinExistence type="predicted"/>
<dbReference type="KEGG" id="bnn:FOA43_003393"/>
<evidence type="ECO:0000313" key="6">
    <source>
        <dbReference type="EMBL" id="QPG76007.1"/>
    </source>
</evidence>
<evidence type="ECO:0000256" key="3">
    <source>
        <dbReference type="ARBA" id="ARBA00022895"/>
    </source>
</evidence>
<keyword evidence="7" id="KW-1185">Reference proteome</keyword>
<evidence type="ECO:0000259" key="5">
    <source>
        <dbReference type="Pfam" id="PF10451"/>
    </source>
</evidence>